<evidence type="ECO:0000256" key="3">
    <source>
        <dbReference type="ARBA" id="ARBA00023125"/>
    </source>
</evidence>
<dbReference type="InterPro" id="IPR005119">
    <property type="entry name" value="LysR_subst-bd"/>
</dbReference>
<dbReference type="Gene3D" id="1.10.10.10">
    <property type="entry name" value="Winged helix-like DNA-binding domain superfamily/Winged helix DNA-binding domain"/>
    <property type="match status" value="1"/>
</dbReference>
<evidence type="ECO:0000313" key="6">
    <source>
        <dbReference type="EMBL" id="AWV05904.1"/>
    </source>
</evidence>
<keyword evidence="7" id="KW-1185">Reference proteome</keyword>
<keyword evidence="3" id="KW-0238">DNA-binding</keyword>
<dbReference type="AlphaFoldDB" id="A0A2U9T4J0"/>
<keyword evidence="2" id="KW-0805">Transcription regulation</keyword>
<comment type="similarity">
    <text evidence="1">Belongs to the LysR transcriptional regulatory family.</text>
</comment>
<dbReference type="InterPro" id="IPR000847">
    <property type="entry name" value="LysR_HTH_N"/>
</dbReference>
<evidence type="ECO:0000256" key="1">
    <source>
        <dbReference type="ARBA" id="ARBA00009437"/>
    </source>
</evidence>
<name>A0A2U9T4J0_9GAMM</name>
<dbReference type="GO" id="GO:0003700">
    <property type="term" value="F:DNA-binding transcription factor activity"/>
    <property type="evidence" value="ECO:0007669"/>
    <property type="project" value="InterPro"/>
</dbReference>
<dbReference type="EMBL" id="CP029843">
    <property type="protein sequence ID" value="AWV05904.1"/>
    <property type="molecule type" value="Genomic_DNA"/>
</dbReference>
<dbReference type="PROSITE" id="PS50931">
    <property type="entry name" value="HTH_LYSR"/>
    <property type="match status" value="1"/>
</dbReference>
<gene>
    <name evidence="6" type="ORF">C9I47_0178</name>
</gene>
<dbReference type="SUPFAM" id="SSF53850">
    <property type="entry name" value="Periplasmic binding protein-like II"/>
    <property type="match status" value="1"/>
</dbReference>
<reference evidence="6 7" key="1">
    <citation type="submission" date="2018-05" db="EMBL/GenBank/DDBJ databases">
        <title>The complete genome of Lysobacter maris HZ9B, a marine bacterium antagonistic against terrestrial plant pathogens.</title>
        <authorList>
            <person name="Zhang X.-Q."/>
        </authorList>
    </citation>
    <scope>NUCLEOTIDE SEQUENCE [LARGE SCALE GENOMIC DNA]</scope>
    <source>
        <strain evidence="6 7">HZ9B</strain>
    </source>
</reference>
<dbReference type="PANTHER" id="PTHR30537">
    <property type="entry name" value="HTH-TYPE TRANSCRIPTIONAL REGULATOR"/>
    <property type="match status" value="1"/>
</dbReference>
<evidence type="ECO:0000259" key="5">
    <source>
        <dbReference type="PROSITE" id="PS50931"/>
    </source>
</evidence>
<proteinExistence type="inferred from homology"/>
<protein>
    <submittedName>
        <fullName evidence="6">LysR family transcriptional regulator</fullName>
    </submittedName>
</protein>
<dbReference type="KEGG" id="lmb:C9I47_0178"/>
<keyword evidence="4" id="KW-0804">Transcription</keyword>
<accession>A0A2U9T4J0</accession>
<evidence type="ECO:0000313" key="7">
    <source>
        <dbReference type="Proteomes" id="UP000249447"/>
    </source>
</evidence>
<dbReference type="Proteomes" id="UP000249447">
    <property type="component" value="Chromosome"/>
</dbReference>
<sequence>MDRFHEMLVFQAVAERGGFAAAARQLGTSAPSVTRAVAALEARLGARLFHRTTRRVQLTDAGDRFLHECRRLLADLAEAEAAAAGTHATPRGRVGVTSSQLFGRGHVGPLLCTLLRRQPLISVHTLFVDRVVNLYEEHMDIAVRLGALAESSLRAVQVGQVRRMVCAAPSYLDAHGVPASPDALAGHACIQFTGQSPGPEWSFGSGRSVRVHSRLTTDSADLAIAAAIAGDGCARLLSYQVAPALASGALVVVLAGFEPPPLPVHVLHHEGRRVSAKVRAVFDHLVEGLRADPALG</sequence>
<dbReference type="FunFam" id="1.10.10.10:FF:000001">
    <property type="entry name" value="LysR family transcriptional regulator"/>
    <property type="match status" value="1"/>
</dbReference>
<dbReference type="InterPro" id="IPR036390">
    <property type="entry name" value="WH_DNA-bd_sf"/>
</dbReference>
<dbReference type="Gene3D" id="3.40.190.290">
    <property type="match status" value="1"/>
</dbReference>
<dbReference type="RefSeq" id="WP_111265095.1">
    <property type="nucleotide sequence ID" value="NZ_CP029843.1"/>
</dbReference>
<evidence type="ECO:0000256" key="4">
    <source>
        <dbReference type="ARBA" id="ARBA00023163"/>
    </source>
</evidence>
<dbReference type="InterPro" id="IPR036388">
    <property type="entry name" value="WH-like_DNA-bd_sf"/>
</dbReference>
<dbReference type="Pfam" id="PF03466">
    <property type="entry name" value="LysR_substrate"/>
    <property type="match status" value="1"/>
</dbReference>
<dbReference type="InterPro" id="IPR058163">
    <property type="entry name" value="LysR-type_TF_proteobact-type"/>
</dbReference>
<organism evidence="6 7">
    <name type="scientific">Marilutibacter maris</name>
    <dbReference type="NCBI Taxonomy" id="1605891"/>
    <lineage>
        <taxon>Bacteria</taxon>
        <taxon>Pseudomonadati</taxon>
        <taxon>Pseudomonadota</taxon>
        <taxon>Gammaproteobacteria</taxon>
        <taxon>Lysobacterales</taxon>
        <taxon>Lysobacteraceae</taxon>
        <taxon>Marilutibacter</taxon>
    </lineage>
</organism>
<dbReference type="OrthoDB" id="9810065at2"/>
<dbReference type="PANTHER" id="PTHR30537:SF5">
    <property type="entry name" value="HTH-TYPE TRANSCRIPTIONAL ACTIVATOR TTDR-RELATED"/>
    <property type="match status" value="1"/>
</dbReference>
<feature type="domain" description="HTH lysR-type" evidence="5">
    <location>
        <begin position="1"/>
        <end position="59"/>
    </location>
</feature>
<dbReference type="PRINTS" id="PR00039">
    <property type="entry name" value="HTHLYSR"/>
</dbReference>
<dbReference type="GO" id="GO:0006351">
    <property type="term" value="P:DNA-templated transcription"/>
    <property type="evidence" value="ECO:0007669"/>
    <property type="project" value="TreeGrafter"/>
</dbReference>
<evidence type="ECO:0000256" key="2">
    <source>
        <dbReference type="ARBA" id="ARBA00023015"/>
    </source>
</evidence>
<dbReference type="Pfam" id="PF00126">
    <property type="entry name" value="HTH_1"/>
    <property type="match status" value="1"/>
</dbReference>
<dbReference type="GO" id="GO:0043565">
    <property type="term" value="F:sequence-specific DNA binding"/>
    <property type="evidence" value="ECO:0007669"/>
    <property type="project" value="TreeGrafter"/>
</dbReference>
<dbReference type="SUPFAM" id="SSF46785">
    <property type="entry name" value="Winged helix' DNA-binding domain"/>
    <property type="match status" value="1"/>
</dbReference>